<keyword evidence="7 9" id="KW-0805">Transcription regulation</keyword>
<dbReference type="SUPFAM" id="SSF68912">
    <property type="entry name" value="Rho N-terminal domain-like"/>
    <property type="match status" value="1"/>
</dbReference>
<reference evidence="14" key="1">
    <citation type="journal article" date="2014" name="Int. J. Syst. Evol. Microbiol.">
        <title>Complete genome sequence of Corynebacterium casei LMG S-19264T (=DSM 44701T), isolated from a smear-ripened cheese.</title>
        <authorList>
            <consortium name="US DOE Joint Genome Institute (JGI-PGF)"/>
            <person name="Walter F."/>
            <person name="Albersmeier A."/>
            <person name="Kalinowski J."/>
            <person name="Ruckert C."/>
        </authorList>
    </citation>
    <scope>NUCLEOTIDE SEQUENCE</scope>
    <source>
        <strain evidence="14">CGMCC 1.15763</strain>
    </source>
</reference>
<dbReference type="PANTHER" id="PTHR46425">
    <property type="entry name" value="TRANSCRIPTION TERMINATION FACTOR RHO"/>
    <property type="match status" value="1"/>
</dbReference>
<dbReference type="SMART" id="SM00382">
    <property type="entry name" value="AAA"/>
    <property type="match status" value="1"/>
</dbReference>
<dbReference type="GO" id="GO:0005829">
    <property type="term" value="C:cytosol"/>
    <property type="evidence" value="ECO:0007669"/>
    <property type="project" value="UniProtKB-ARBA"/>
</dbReference>
<dbReference type="SUPFAM" id="SSF52540">
    <property type="entry name" value="P-loop containing nucleoside triphosphate hydrolases"/>
    <property type="match status" value="1"/>
</dbReference>
<feature type="region of interest" description="Disordered" evidence="12">
    <location>
        <begin position="49"/>
        <end position="159"/>
    </location>
</feature>
<protein>
    <recommendedName>
        <fullName evidence="9 10">Transcription termination factor Rho</fullName>
        <ecNumber evidence="9 10">3.6.4.-</ecNumber>
    </recommendedName>
    <alternativeName>
        <fullName evidence="9">ATP-dependent helicase Rho</fullName>
    </alternativeName>
</protein>
<keyword evidence="3 9" id="KW-0378">Hydrolase</keyword>
<proteinExistence type="inferred from homology"/>
<dbReference type="GO" id="GO:0005524">
    <property type="term" value="F:ATP binding"/>
    <property type="evidence" value="ECO:0007669"/>
    <property type="project" value="UniProtKB-UniRule"/>
</dbReference>
<reference evidence="14" key="2">
    <citation type="submission" date="2020-09" db="EMBL/GenBank/DDBJ databases">
        <authorList>
            <person name="Sun Q."/>
            <person name="Zhou Y."/>
        </authorList>
    </citation>
    <scope>NUCLEOTIDE SEQUENCE</scope>
    <source>
        <strain evidence="14">CGMCC 1.15763</strain>
    </source>
</reference>
<accession>A0A917MDL9</accession>
<dbReference type="SMART" id="SM00357">
    <property type="entry name" value="CSP"/>
    <property type="match status" value="1"/>
</dbReference>
<dbReference type="InterPro" id="IPR027417">
    <property type="entry name" value="P-loop_NTPase"/>
</dbReference>
<evidence type="ECO:0000256" key="5">
    <source>
        <dbReference type="ARBA" id="ARBA00022840"/>
    </source>
</evidence>
<dbReference type="GO" id="GO:0003723">
    <property type="term" value="F:RNA binding"/>
    <property type="evidence" value="ECO:0007669"/>
    <property type="project" value="UniProtKB-UniRule"/>
</dbReference>
<dbReference type="PROSITE" id="PS51856">
    <property type="entry name" value="RHO_RNA_BD"/>
    <property type="match status" value="1"/>
</dbReference>
<dbReference type="InterPro" id="IPR041703">
    <property type="entry name" value="Rho_factor_ATP-bd"/>
</dbReference>
<dbReference type="GO" id="GO:0016787">
    <property type="term" value="F:hydrolase activity"/>
    <property type="evidence" value="ECO:0007669"/>
    <property type="project" value="UniProtKB-KW"/>
</dbReference>
<evidence type="ECO:0000256" key="11">
    <source>
        <dbReference type="PROSITE-ProRule" id="PRU01203"/>
    </source>
</evidence>
<dbReference type="Gene3D" id="3.40.50.300">
    <property type="entry name" value="P-loop containing nucleotide triphosphate hydrolases"/>
    <property type="match status" value="1"/>
</dbReference>
<dbReference type="HAMAP" id="MF_01884">
    <property type="entry name" value="Rho"/>
    <property type="match status" value="1"/>
</dbReference>
<dbReference type="EC" id="3.6.4.-" evidence="9 10"/>
<dbReference type="RefSeq" id="WP_188598502.1">
    <property type="nucleotide sequence ID" value="NZ_BMJW01000001.1"/>
</dbReference>
<feature type="binding site" evidence="9">
    <location>
        <position position="327"/>
    </location>
    <ligand>
        <name>ATP</name>
        <dbReference type="ChEBI" id="CHEBI:30616"/>
    </ligand>
</feature>
<evidence type="ECO:0000313" key="14">
    <source>
        <dbReference type="EMBL" id="GGG96934.1"/>
    </source>
</evidence>
<evidence type="ECO:0000256" key="3">
    <source>
        <dbReference type="ARBA" id="ARBA00022801"/>
    </source>
</evidence>
<evidence type="ECO:0000256" key="6">
    <source>
        <dbReference type="ARBA" id="ARBA00022884"/>
    </source>
</evidence>
<gene>
    <name evidence="9 14" type="primary">rho</name>
    <name evidence="14" type="ORF">GCM10011416_13530</name>
</gene>
<dbReference type="PANTHER" id="PTHR46425:SF1">
    <property type="entry name" value="TRANSCRIPTION TERMINATION FACTOR RHO"/>
    <property type="match status" value="1"/>
</dbReference>
<evidence type="ECO:0000256" key="7">
    <source>
        <dbReference type="ARBA" id="ARBA00023015"/>
    </source>
</evidence>
<feature type="domain" description="Rho RNA-BD" evidence="13">
    <location>
        <begin position="166"/>
        <end position="241"/>
    </location>
</feature>
<dbReference type="CDD" id="cd01128">
    <property type="entry name" value="rho_factor_C"/>
    <property type="match status" value="1"/>
</dbReference>
<feature type="compositionally biased region" description="Basic and acidic residues" evidence="12">
    <location>
        <begin position="90"/>
        <end position="112"/>
    </location>
</feature>
<sequence>MFEITELKAKTLVELQEVAKNIGLSKVSQLKKLDLVYQILDTQAANLANENKPPVQKPKRKRVGKPIAERIKKESTSDTAPAVKETTAPIEKKVVIEKPKEKNTQEVSEKKPEHKKPVHQGQKQKTNNNNNQQTNNKQSNQPKERVSKHNKSNTRYKDPDFEFDGIIESEGVLEMMPDGYGFLRSSDYNYLSSPDDIYVSQSQIKLFGIKTGDTVKGNVRPPKEGEKYFPLIRVSKINGLNPNVVRDRVSFEHLTPLFPQEKFNLAEKGSSLSTRIIDLFSPIGKGQRGMIVAQPKTGKTMLLKDVANAIAANHPEVYQIVLLIDERPEEVTDMQRSVRGEVVASTFDEPAEKHVRVANIVLEKAKRLVECGHDVVILLDSITRLARAYNTVAPASGKILSGGIDANALHKPKRFFGAARNIEGGGSLTIIATALTETGSKMDEVIFEEFKGTGNMELQLERNIANRRIYPAIDLIKSSTRRDDLLLDEKTVQRMWVLRKYLADMNPVEAMEFINSRIKQSINNDEFLISMNG</sequence>
<feature type="compositionally biased region" description="Low complexity" evidence="12">
    <location>
        <begin position="123"/>
        <end position="141"/>
    </location>
</feature>
<dbReference type="InterPro" id="IPR011112">
    <property type="entry name" value="Rho-like_N"/>
</dbReference>
<dbReference type="Pfam" id="PF07497">
    <property type="entry name" value="Rho_RNA_bind"/>
    <property type="match status" value="1"/>
</dbReference>
<dbReference type="InterPro" id="IPR000194">
    <property type="entry name" value="ATPase_F1/V1/A1_a/bsu_nucl-bd"/>
</dbReference>
<comment type="function">
    <text evidence="9">Facilitates transcription termination by a mechanism that involves Rho binding to the nascent RNA, activation of Rho's RNA-dependent ATPase activity, and release of the mRNA from the DNA template.</text>
</comment>
<evidence type="ECO:0000259" key="13">
    <source>
        <dbReference type="PROSITE" id="PS51856"/>
    </source>
</evidence>
<keyword evidence="6 9" id="KW-0694">RNA-binding</keyword>
<dbReference type="InterPro" id="IPR011129">
    <property type="entry name" value="CSD"/>
</dbReference>
<dbReference type="Gene3D" id="1.10.720.10">
    <property type="match status" value="1"/>
</dbReference>
<keyword evidence="4 9" id="KW-0347">Helicase</keyword>
<organism evidence="14 15">
    <name type="scientific">Polaribacter pacificus</name>
    <dbReference type="NCBI Taxonomy" id="1775173"/>
    <lineage>
        <taxon>Bacteria</taxon>
        <taxon>Pseudomonadati</taxon>
        <taxon>Bacteroidota</taxon>
        <taxon>Flavobacteriia</taxon>
        <taxon>Flavobacteriales</taxon>
        <taxon>Flavobacteriaceae</taxon>
    </lineage>
</organism>
<dbReference type="Gene3D" id="2.40.50.140">
    <property type="entry name" value="Nucleic acid-binding proteins"/>
    <property type="match status" value="1"/>
</dbReference>
<dbReference type="NCBIfam" id="NF006886">
    <property type="entry name" value="PRK09376.1"/>
    <property type="match status" value="1"/>
</dbReference>
<dbReference type="InterPro" id="IPR012340">
    <property type="entry name" value="NA-bd_OB-fold"/>
</dbReference>
<dbReference type="InterPro" id="IPR003593">
    <property type="entry name" value="AAA+_ATPase"/>
</dbReference>
<dbReference type="GO" id="GO:0008186">
    <property type="term" value="F:ATP-dependent activity, acting on RNA"/>
    <property type="evidence" value="ECO:0007669"/>
    <property type="project" value="UniProtKB-UniRule"/>
</dbReference>
<comment type="subunit">
    <text evidence="9">Homohexamer. The homohexamer assembles into an open ring structure.</text>
</comment>
<evidence type="ECO:0000256" key="1">
    <source>
        <dbReference type="ARBA" id="ARBA00022472"/>
    </source>
</evidence>
<name>A0A917MDL9_9FLAO</name>
<keyword evidence="8 9" id="KW-0804">Transcription</keyword>
<keyword evidence="2 9" id="KW-0547">Nucleotide-binding</keyword>
<evidence type="ECO:0000256" key="9">
    <source>
        <dbReference type="HAMAP-Rule" id="MF_01884"/>
    </source>
</evidence>
<comment type="similarity">
    <text evidence="9 11">Belongs to the Rho family.</text>
</comment>
<dbReference type="CDD" id="cd04459">
    <property type="entry name" value="Rho_CSD"/>
    <property type="match status" value="1"/>
</dbReference>
<dbReference type="InterPro" id="IPR011113">
    <property type="entry name" value="Rho_RNA-bd"/>
</dbReference>
<dbReference type="GO" id="GO:0004386">
    <property type="term" value="F:helicase activity"/>
    <property type="evidence" value="ECO:0007669"/>
    <property type="project" value="UniProtKB-UniRule"/>
</dbReference>
<evidence type="ECO:0000256" key="10">
    <source>
        <dbReference type="NCBIfam" id="TIGR00767"/>
    </source>
</evidence>
<dbReference type="Pfam" id="PF07498">
    <property type="entry name" value="Rho_N"/>
    <property type="match status" value="1"/>
</dbReference>
<dbReference type="InterPro" id="IPR004665">
    <property type="entry name" value="Term_rho"/>
</dbReference>
<dbReference type="Pfam" id="PF00006">
    <property type="entry name" value="ATP-synt_ab"/>
    <property type="match status" value="1"/>
</dbReference>
<dbReference type="NCBIfam" id="TIGR00767">
    <property type="entry name" value="rho"/>
    <property type="match status" value="1"/>
</dbReference>
<dbReference type="AlphaFoldDB" id="A0A917MDL9"/>
<keyword evidence="5 9" id="KW-0067">ATP-binding</keyword>
<feature type="binding site" evidence="9">
    <location>
        <begin position="284"/>
        <end position="289"/>
    </location>
    <ligand>
        <name>ATP</name>
        <dbReference type="ChEBI" id="CHEBI:30616"/>
    </ligand>
</feature>
<keyword evidence="1 9" id="KW-0806">Transcription termination</keyword>
<evidence type="ECO:0000256" key="8">
    <source>
        <dbReference type="ARBA" id="ARBA00023163"/>
    </source>
</evidence>
<dbReference type="SMART" id="SM00959">
    <property type="entry name" value="Rho_N"/>
    <property type="match status" value="1"/>
</dbReference>
<dbReference type="SUPFAM" id="SSF50249">
    <property type="entry name" value="Nucleic acid-binding proteins"/>
    <property type="match status" value="1"/>
</dbReference>
<dbReference type="GO" id="GO:0006353">
    <property type="term" value="P:DNA-templated transcription termination"/>
    <property type="evidence" value="ECO:0007669"/>
    <property type="project" value="UniProtKB-UniRule"/>
</dbReference>
<dbReference type="InterPro" id="IPR036269">
    <property type="entry name" value="Rho_N_sf"/>
</dbReference>
<keyword evidence="15" id="KW-1185">Reference proteome</keyword>
<feature type="binding site" evidence="9">
    <location>
        <begin position="296"/>
        <end position="301"/>
    </location>
    <ligand>
        <name>ATP</name>
        <dbReference type="ChEBI" id="CHEBI:30616"/>
    </ligand>
</feature>
<comment type="caution">
    <text evidence="14">The sequence shown here is derived from an EMBL/GenBank/DDBJ whole genome shotgun (WGS) entry which is preliminary data.</text>
</comment>
<evidence type="ECO:0000313" key="15">
    <source>
        <dbReference type="Proteomes" id="UP000633278"/>
    </source>
</evidence>
<evidence type="ECO:0000256" key="2">
    <source>
        <dbReference type="ARBA" id="ARBA00022741"/>
    </source>
</evidence>
<dbReference type="EMBL" id="BMJW01000001">
    <property type="protein sequence ID" value="GGG96934.1"/>
    <property type="molecule type" value="Genomic_DNA"/>
</dbReference>
<comment type="caution">
    <text evidence="9">Lacks conserved residue(s) required for the propagation of feature annotation.</text>
</comment>
<feature type="compositionally biased region" description="Basic and acidic residues" evidence="12">
    <location>
        <begin position="67"/>
        <end position="76"/>
    </location>
</feature>
<evidence type="ECO:0000256" key="4">
    <source>
        <dbReference type="ARBA" id="ARBA00022806"/>
    </source>
</evidence>
<evidence type="ECO:0000256" key="12">
    <source>
        <dbReference type="SAM" id="MobiDB-lite"/>
    </source>
</evidence>
<dbReference type="Proteomes" id="UP000633278">
    <property type="component" value="Unassembled WGS sequence"/>
</dbReference>